<gene>
    <name evidence="1" type="ORF">GALL_512630</name>
</gene>
<evidence type="ECO:0008006" key="2">
    <source>
        <dbReference type="Google" id="ProtNLM"/>
    </source>
</evidence>
<reference evidence="1" key="1">
    <citation type="submission" date="2016-10" db="EMBL/GenBank/DDBJ databases">
        <title>Sequence of Gallionella enrichment culture.</title>
        <authorList>
            <person name="Poehlein A."/>
            <person name="Muehling M."/>
            <person name="Daniel R."/>
        </authorList>
    </citation>
    <scope>NUCLEOTIDE SEQUENCE</scope>
</reference>
<proteinExistence type="predicted"/>
<organism evidence="1">
    <name type="scientific">mine drainage metagenome</name>
    <dbReference type="NCBI Taxonomy" id="410659"/>
    <lineage>
        <taxon>unclassified sequences</taxon>
        <taxon>metagenomes</taxon>
        <taxon>ecological metagenomes</taxon>
    </lineage>
</organism>
<comment type="caution">
    <text evidence="1">The sequence shown here is derived from an EMBL/GenBank/DDBJ whole genome shotgun (WGS) entry which is preliminary data.</text>
</comment>
<name>A0A1J5P6G7_9ZZZZ</name>
<sequence length="264" mass="28891">MIRLFISLIALSFVLGAAPPSAAADWRDQGPRALVMSYRVAPTARVLFKDRVRAGLLPRLEALRVSGDLDSYHVLISRYVDAGAWDLMVILNFHSSEALASWRDVEASAPAGLDAKSLSLVSQVESAPANLVRESPVAKADATPPVYLVVPYDYVVSTDDYLTYVDGYLVPQVEGWRADGALASYGVYLARYYPARPWSSMLLLAYRGDEGLARRDAVVKAVRTRLSSSPEWKKFADNKATVRTEKLAVVADELQIATPGKSGR</sequence>
<dbReference type="EMBL" id="MLJW01006106">
    <property type="protein sequence ID" value="OIQ67161.1"/>
    <property type="molecule type" value="Genomic_DNA"/>
</dbReference>
<accession>A0A1J5P6G7</accession>
<protein>
    <recommendedName>
        <fullName evidence="2">NIPSNAP domain-containing protein</fullName>
    </recommendedName>
</protein>
<dbReference type="AlphaFoldDB" id="A0A1J5P6G7"/>
<evidence type="ECO:0000313" key="1">
    <source>
        <dbReference type="EMBL" id="OIQ67161.1"/>
    </source>
</evidence>